<keyword evidence="2" id="KW-0378">Hydrolase</keyword>
<reference evidence="5" key="1">
    <citation type="submission" date="2021-06" db="EMBL/GenBank/DDBJ databases">
        <title>Genome Sequence of Mortierella hyaline Strain SCG-10, a Cold-Adapted, Nitrate-Reducing Fungus Isolated from Soil in Minnesota, USA.</title>
        <authorList>
            <person name="Aldossari N."/>
        </authorList>
    </citation>
    <scope>NUCLEOTIDE SEQUENCE</scope>
    <source>
        <strain evidence="5">SCG-10</strain>
    </source>
</reference>
<keyword evidence="6" id="KW-1185">Reference proteome</keyword>
<feature type="domain" description="Peptidase S9 prolyl oligopeptidase catalytic" evidence="4">
    <location>
        <begin position="410"/>
        <end position="624"/>
    </location>
</feature>
<dbReference type="OrthoDB" id="416344at2759"/>
<dbReference type="Pfam" id="PF00326">
    <property type="entry name" value="Peptidase_S9"/>
    <property type="match status" value="1"/>
</dbReference>
<evidence type="ECO:0000313" key="6">
    <source>
        <dbReference type="Proteomes" id="UP000707451"/>
    </source>
</evidence>
<organism evidence="5 6">
    <name type="scientific">Linnemannia hyalina</name>
    <dbReference type="NCBI Taxonomy" id="64524"/>
    <lineage>
        <taxon>Eukaryota</taxon>
        <taxon>Fungi</taxon>
        <taxon>Fungi incertae sedis</taxon>
        <taxon>Mucoromycota</taxon>
        <taxon>Mortierellomycotina</taxon>
        <taxon>Mortierellomycetes</taxon>
        <taxon>Mortierellales</taxon>
        <taxon>Mortierellaceae</taxon>
        <taxon>Linnemannia</taxon>
    </lineage>
</organism>
<proteinExistence type="inferred from homology"/>
<evidence type="ECO:0000313" key="5">
    <source>
        <dbReference type="EMBL" id="KAG9063572.1"/>
    </source>
</evidence>
<accession>A0A9P7XMD9</accession>
<evidence type="ECO:0000256" key="3">
    <source>
        <dbReference type="ARBA" id="ARBA00032829"/>
    </source>
</evidence>
<dbReference type="InterPro" id="IPR029058">
    <property type="entry name" value="AB_hydrolase_fold"/>
</dbReference>
<protein>
    <recommendedName>
        <fullName evidence="3">Dipeptidyl-peptidase V</fullName>
    </recommendedName>
</protein>
<evidence type="ECO:0000256" key="1">
    <source>
        <dbReference type="ARBA" id="ARBA00010040"/>
    </source>
</evidence>
<dbReference type="InterPro" id="IPR011042">
    <property type="entry name" value="6-blade_b-propeller_TolB-like"/>
</dbReference>
<dbReference type="EMBL" id="JAHRHY010000016">
    <property type="protein sequence ID" value="KAG9063572.1"/>
    <property type="molecule type" value="Genomic_DNA"/>
</dbReference>
<name>A0A9P7XMD9_9FUNG</name>
<evidence type="ECO:0000256" key="2">
    <source>
        <dbReference type="ARBA" id="ARBA00022801"/>
    </source>
</evidence>
<comment type="similarity">
    <text evidence="1">Belongs to the peptidase S9C family.</text>
</comment>
<dbReference type="Proteomes" id="UP000707451">
    <property type="component" value="Unassembled WGS sequence"/>
</dbReference>
<dbReference type="PANTHER" id="PTHR42776">
    <property type="entry name" value="SERINE PEPTIDASE S9 FAMILY MEMBER"/>
    <property type="match status" value="1"/>
</dbReference>
<dbReference type="Gene3D" id="2.120.10.30">
    <property type="entry name" value="TolB, C-terminal domain"/>
    <property type="match status" value="1"/>
</dbReference>
<dbReference type="GO" id="GO:0006508">
    <property type="term" value="P:proteolysis"/>
    <property type="evidence" value="ECO:0007669"/>
    <property type="project" value="InterPro"/>
</dbReference>
<evidence type="ECO:0000259" key="4">
    <source>
        <dbReference type="Pfam" id="PF00326"/>
    </source>
</evidence>
<dbReference type="GO" id="GO:0004252">
    <property type="term" value="F:serine-type endopeptidase activity"/>
    <property type="evidence" value="ECO:0007669"/>
    <property type="project" value="TreeGrafter"/>
</dbReference>
<sequence length="649" mass="72973">MTVPALIPRKAIFGNPTRLQPYISPNGRLLAYIAPKDDVLNIWVAPIDDLKNAKCITSDTKRGIRQFNWTYNNQIVYVQDKNGDEGMSIYWQTYLVDIETAQVRNLTPFEGTTSTPIKFSLARPNEILIMLNKRDPSVFDLYLVDLTTAELELIEENTGNFSDWHCADDLKAHFTVQVQPDGGKSVLQKNKNTGKWEPFLTWEFSDAVSEFHSLNKDGTKAYLLDSRGRDNKALVEIDLTSQDKVLRLLGESPNAADIKDLFKDPKTGSPIAFNAQHATTKWCVLDATYKKDFEYLEETFAGEIDIASQSLDNSKWVITQNTASGIQYHIYDRGTTSTTFLFHFNDELLQYSLNNMHPVVIKSRDGQDLVSYLTIPDHLEDPKRPGRPIQPIPLVLRVHGGPWWRDSYGFSPEHQWLSNRGFAVLSVNFRGSTGFGKNFVELGNGQWSKDMHTDLIDGVEWAITERIAIREKVAIYGGSYGGYSTLAGLTFTPDVFCCGVDIVGPSNIITLMETIPPYWSAMYRQLVLRIGGDPKTEEGRKFLTECSPLTHVDKIKKPLLIGQGANDPRVKQAESDQIVDAMVARNIPVGYVLFSDEGHGFARPPNKIAFNAISERFLNNHLGGRREPHGNDFEGSTANILRGKEDLLD</sequence>
<dbReference type="SUPFAM" id="SSF82171">
    <property type="entry name" value="DPP6 N-terminal domain-like"/>
    <property type="match status" value="1"/>
</dbReference>
<dbReference type="SUPFAM" id="SSF53474">
    <property type="entry name" value="alpha/beta-Hydrolases"/>
    <property type="match status" value="1"/>
</dbReference>
<dbReference type="Gene3D" id="3.40.50.1820">
    <property type="entry name" value="alpha/beta hydrolase"/>
    <property type="match status" value="1"/>
</dbReference>
<dbReference type="PANTHER" id="PTHR42776:SF27">
    <property type="entry name" value="DIPEPTIDYL PEPTIDASE FAMILY MEMBER 6"/>
    <property type="match status" value="1"/>
</dbReference>
<dbReference type="AlphaFoldDB" id="A0A9P7XMD9"/>
<dbReference type="InterPro" id="IPR001375">
    <property type="entry name" value="Peptidase_S9_cat"/>
</dbReference>
<comment type="caution">
    <text evidence="5">The sequence shown here is derived from an EMBL/GenBank/DDBJ whole genome shotgun (WGS) entry which is preliminary data.</text>
</comment>
<gene>
    <name evidence="5" type="ORF">KI688_004457</name>
</gene>